<feature type="compositionally biased region" description="Low complexity" evidence="1">
    <location>
        <begin position="129"/>
        <end position="140"/>
    </location>
</feature>
<dbReference type="RefSeq" id="XP_025596868.1">
    <property type="nucleotide sequence ID" value="XM_025741191.1"/>
</dbReference>
<accession>A0A316Z4S4</accession>
<dbReference type="Proteomes" id="UP000245946">
    <property type="component" value="Unassembled WGS sequence"/>
</dbReference>
<organism evidence="2 3">
    <name type="scientific">Tilletiopsis washingtonensis</name>
    <dbReference type="NCBI Taxonomy" id="58919"/>
    <lineage>
        <taxon>Eukaryota</taxon>
        <taxon>Fungi</taxon>
        <taxon>Dikarya</taxon>
        <taxon>Basidiomycota</taxon>
        <taxon>Ustilaginomycotina</taxon>
        <taxon>Exobasidiomycetes</taxon>
        <taxon>Entylomatales</taxon>
        <taxon>Entylomatales incertae sedis</taxon>
        <taxon>Tilletiopsis</taxon>
    </lineage>
</organism>
<keyword evidence="3" id="KW-1185">Reference proteome</keyword>
<feature type="compositionally biased region" description="Basic and acidic residues" evidence="1">
    <location>
        <begin position="84"/>
        <end position="94"/>
    </location>
</feature>
<proteinExistence type="predicted"/>
<dbReference type="EMBL" id="KZ819298">
    <property type="protein sequence ID" value="PWN96589.1"/>
    <property type="molecule type" value="Genomic_DNA"/>
</dbReference>
<feature type="region of interest" description="Disordered" evidence="1">
    <location>
        <begin position="120"/>
        <end position="148"/>
    </location>
</feature>
<reference evidence="2 3" key="1">
    <citation type="journal article" date="2018" name="Mol. Biol. Evol.">
        <title>Broad Genomic Sampling Reveals a Smut Pathogenic Ancestry of the Fungal Clade Ustilaginomycotina.</title>
        <authorList>
            <person name="Kijpornyongpan T."/>
            <person name="Mondo S.J."/>
            <person name="Barry K."/>
            <person name="Sandor L."/>
            <person name="Lee J."/>
            <person name="Lipzen A."/>
            <person name="Pangilinan J."/>
            <person name="LaButti K."/>
            <person name="Hainaut M."/>
            <person name="Henrissat B."/>
            <person name="Grigoriev I.V."/>
            <person name="Spatafora J.W."/>
            <person name="Aime M.C."/>
        </authorList>
    </citation>
    <scope>NUCLEOTIDE SEQUENCE [LARGE SCALE GENOMIC DNA]</scope>
    <source>
        <strain evidence="2 3">MCA 4186</strain>
    </source>
</reference>
<evidence type="ECO:0000313" key="3">
    <source>
        <dbReference type="Proteomes" id="UP000245946"/>
    </source>
</evidence>
<dbReference type="AlphaFoldDB" id="A0A316Z4S4"/>
<sequence length="148" mass="15401">MAEYGAAAGGGCCASIVGALGYWCGLPGAHEPPAWLRDRELISSPLRLAHMLRPYAERYGAESSCCDNCCRCKCGWDEGEYVREDQEAARRPKEGLAGAAGGDAAPPAYKAQEPMVVPCSAEAPPPIEVPTAPTPVTQPVGDGVAAAR</sequence>
<name>A0A316Z4S4_9BASI</name>
<gene>
    <name evidence="2" type="ORF">FA09DRAFT_326072</name>
</gene>
<dbReference type="GeneID" id="37268735"/>
<feature type="region of interest" description="Disordered" evidence="1">
    <location>
        <begin position="84"/>
        <end position="108"/>
    </location>
</feature>
<evidence type="ECO:0000256" key="1">
    <source>
        <dbReference type="SAM" id="MobiDB-lite"/>
    </source>
</evidence>
<protein>
    <submittedName>
        <fullName evidence="2">Uncharacterized protein</fullName>
    </submittedName>
</protein>
<evidence type="ECO:0000313" key="2">
    <source>
        <dbReference type="EMBL" id="PWN96589.1"/>
    </source>
</evidence>